<evidence type="ECO:0000256" key="7">
    <source>
        <dbReference type="ARBA" id="ARBA00023098"/>
    </source>
</evidence>
<evidence type="ECO:0000256" key="3">
    <source>
        <dbReference type="ARBA" id="ARBA00022516"/>
    </source>
</evidence>
<accession>A0A2M7T915</accession>
<gene>
    <name evidence="13" type="ORF">COY37_03500</name>
</gene>
<dbReference type="GO" id="GO:0008444">
    <property type="term" value="F:CDP-diacylglycerol-glycerol-3-phosphate 3-phosphatidyltransferase activity"/>
    <property type="evidence" value="ECO:0007669"/>
    <property type="project" value="InterPro"/>
</dbReference>
<dbReference type="Proteomes" id="UP000230956">
    <property type="component" value="Unassembled WGS sequence"/>
</dbReference>
<evidence type="ECO:0000256" key="1">
    <source>
        <dbReference type="ARBA" id="ARBA00004141"/>
    </source>
</evidence>
<feature type="transmembrane region" description="Helical" evidence="12">
    <location>
        <begin position="142"/>
        <end position="162"/>
    </location>
</feature>
<dbReference type="GO" id="GO:0046474">
    <property type="term" value="P:glycerophospholipid biosynthetic process"/>
    <property type="evidence" value="ECO:0007669"/>
    <property type="project" value="TreeGrafter"/>
</dbReference>
<dbReference type="InterPro" id="IPR048254">
    <property type="entry name" value="CDP_ALCOHOL_P_TRANSF_CS"/>
</dbReference>
<evidence type="ECO:0000256" key="11">
    <source>
        <dbReference type="RuleBase" id="RU003750"/>
    </source>
</evidence>
<dbReference type="PROSITE" id="PS00379">
    <property type="entry name" value="CDP_ALCOHOL_P_TRANSF"/>
    <property type="match status" value="1"/>
</dbReference>
<evidence type="ECO:0000256" key="10">
    <source>
        <dbReference type="ARBA" id="ARBA00023264"/>
    </source>
</evidence>
<dbReference type="InterPro" id="IPR043130">
    <property type="entry name" value="CDP-OH_PTrfase_TM_dom"/>
</dbReference>
<protein>
    <submittedName>
        <fullName evidence="13">CDP-diacylglycerol--glycerol-3-phosphate 3-phosphatidyltransferase</fullName>
    </submittedName>
</protein>
<evidence type="ECO:0000256" key="6">
    <source>
        <dbReference type="ARBA" id="ARBA00022989"/>
    </source>
</evidence>
<comment type="subcellular location">
    <subcellularLocation>
        <location evidence="1">Membrane</location>
        <topology evidence="1">Multi-pass membrane protein</topology>
    </subcellularLocation>
</comment>
<feature type="transmembrane region" description="Helical" evidence="12">
    <location>
        <begin position="84"/>
        <end position="101"/>
    </location>
</feature>
<evidence type="ECO:0000313" key="14">
    <source>
        <dbReference type="Proteomes" id="UP000230956"/>
    </source>
</evidence>
<keyword evidence="5 12" id="KW-0812">Transmembrane</keyword>
<dbReference type="EMBL" id="PFNG01000085">
    <property type="protein sequence ID" value="PIZ40606.1"/>
    <property type="molecule type" value="Genomic_DNA"/>
</dbReference>
<dbReference type="InterPro" id="IPR004570">
    <property type="entry name" value="Phosphatidylglycerol_P_synth"/>
</dbReference>
<dbReference type="PANTHER" id="PTHR14269:SF62">
    <property type="entry name" value="CDP-DIACYLGLYCEROL--GLYCEROL-3-PHOSPHATE 3-PHOSPHATIDYLTRANSFERASE 1, CHLOROPLASTIC"/>
    <property type="match status" value="1"/>
</dbReference>
<evidence type="ECO:0000256" key="2">
    <source>
        <dbReference type="ARBA" id="ARBA00010441"/>
    </source>
</evidence>
<reference evidence="14" key="1">
    <citation type="submission" date="2017-09" db="EMBL/GenBank/DDBJ databases">
        <title>Depth-based differentiation of microbial function through sediment-hosted aquifers and enrichment of novel symbionts in the deep terrestrial subsurface.</title>
        <authorList>
            <person name="Probst A.J."/>
            <person name="Ladd B."/>
            <person name="Jarett J.K."/>
            <person name="Geller-Mcgrath D.E."/>
            <person name="Sieber C.M.K."/>
            <person name="Emerson J.B."/>
            <person name="Anantharaman K."/>
            <person name="Thomas B.C."/>
            <person name="Malmstrom R."/>
            <person name="Stieglmeier M."/>
            <person name="Klingl A."/>
            <person name="Woyke T."/>
            <person name="Ryan C.M."/>
            <person name="Banfield J.F."/>
        </authorList>
    </citation>
    <scope>NUCLEOTIDE SEQUENCE [LARGE SCALE GENOMIC DNA]</scope>
</reference>
<dbReference type="Pfam" id="PF01066">
    <property type="entry name" value="CDP-OH_P_transf"/>
    <property type="match status" value="1"/>
</dbReference>
<dbReference type="Gene3D" id="1.20.120.1760">
    <property type="match status" value="1"/>
</dbReference>
<proteinExistence type="inferred from homology"/>
<keyword evidence="9" id="KW-0594">Phospholipid biosynthesis</keyword>
<evidence type="ECO:0000256" key="4">
    <source>
        <dbReference type="ARBA" id="ARBA00022679"/>
    </source>
</evidence>
<evidence type="ECO:0000256" key="9">
    <source>
        <dbReference type="ARBA" id="ARBA00023209"/>
    </source>
</evidence>
<feature type="transmembrane region" description="Helical" evidence="12">
    <location>
        <begin position="20"/>
        <end position="38"/>
    </location>
</feature>
<sequence>MILRRKQKNNRKGAQVTLNIPNLLTLSRLLLVPVYVYAALAASSMLNLVAALAFGIAALTDLFDGFVARRLNQVTDFGKILDPVVDRILIISAMVVLYVKISALVPLWVVLTVVGRDLLMILGWVYISHLGIRIKVAYEGKVATAILMFSVFFLLLDVSVGVFSTTTLGIGLFYIGVALSLVTGLKYVKLGISIIKSKQAHK</sequence>
<evidence type="ECO:0000256" key="5">
    <source>
        <dbReference type="ARBA" id="ARBA00022692"/>
    </source>
</evidence>
<dbReference type="PANTHER" id="PTHR14269">
    <property type="entry name" value="CDP-DIACYLGLYCEROL--GLYCEROL-3-PHOSPHATE 3-PHOSPHATIDYLTRANSFERASE-RELATED"/>
    <property type="match status" value="1"/>
</dbReference>
<feature type="transmembrane region" description="Helical" evidence="12">
    <location>
        <begin position="44"/>
        <end position="63"/>
    </location>
</feature>
<dbReference type="InterPro" id="IPR050324">
    <property type="entry name" value="CDP-alcohol_PTase-I"/>
</dbReference>
<dbReference type="GO" id="GO:0016020">
    <property type="term" value="C:membrane"/>
    <property type="evidence" value="ECO:0007669"/>
    <property type="project" value="UniProtKB-SubCell"/>
</dbReference>
<name>A0A2M7T915_9ACTN</name>
<keyword evidence="10" id="KW-1208">Phospholipid metabolism</keyword>
<dbReference type="AlphaFoldDB" id="A0A2M7T915"/>
<evidence type="ECO:0000313" key="13">
    <source>
        <dbReference type="EMBL" id="PIZ40606.1"/>
    </source>
</evidence>
<feature type="transmembrane region" description="Helical" evidence="12">
    <location>
        <begin position="168"/>
        <end position="188"/>
    </location>
</feature>
<comment type="similarity">
    <text evidence="2 11">Belongs to the CDP-alcohol phosphatidyltransferase class-I family.</text>
</comment>
<keyword evidence="4 11" id="KW-0808">Transferase</keyword>
<evidence type="ECO:0000256" key="8">
    <source>
        <dbReference type="ARBA" id="ARBA00023136"/>
    </source>
</evidence>
<keyword evidence="6 12" id="KW-1133">Transmembrane helix</keyword>
<keyword evidence="3" id="KW-0444">Lipid biosynthesis</keyword>
<keyword evidence="7" id="KW-0443">Lipid metabolism</keyword>
<comment type="caution">
    <text evidence="13">The sequence shown here is derived from an EMBL/GenBank/DDBJ whole genome shotgun (WGS) entry which is preliminary data.</text>
</comment>
<dbReference type="UniPathway" id="UPA00085"/>
<keyword evidence="8 12" id="KW-0472">Membrane</keyword>
<dbReference type="InterPro" id="IPR000462">
    <property type="entry name" value="CDP-OH_P_trans"/>
</dbReference>
<organism evidence="13 14">
    <name type="scientific">Candidatus Aquicultor secundus</name>
    <dbReference type="NCBI Taxonomy" id="1973895"/>
    <lineage>
        <taxon>Bacteria</taxon>
        <taxon>Bacillati</taxon>
        <taxon>Actinomycetota</taxon>
        <taxon>Candidatus Aquicultoria</taxon>
        <taxon>Candidatus Aquicultorales</taxon>
        <taxon>Candidatus Aquicultoraceae</taxon>
        <taxon>Candidatus Aquicultor</taxon>
    </lineage>
</organism>
<dbReference type="PIRSF" id="PIRSF000847">
    <property type="entry name" value="Phos_ph_gly_syn"/>
    <property type="match status" value="1"/>
</dbReference>
<evidence type="ECO:0000256" key="12">
    <source>
        <dbReference type="SAM" id="Phobius"/>
    </source>
</evidence>